<organism evidence="2 3">
    <name type="scientific">Paenalcaligenes hermetiae</name>
    <dbReference type="NCBI Taxonomy" id="1157987"/>
    <lineage>
        <taxon>Bacteria</taxon>
        <taxon>Pseudomonadati</taxon>
        <taxon>Pseudomonadota</taxon>
        <taxon>Betaproteobacteria</taxon>
        <taxon>Burkholderiales</taxon>
        <taxon>Alcaligenaceae</taxon>
        <taxon>Paenalcaligenes</taxon>
    </lineage>
</organism>
<protein>
    <recommendedName>
        <fullName evidence="4">DUF3592 domain-containing protein</fullName>
    </recommendedName>
</protein>
<evidence type="ECO:0000256" key="1">
    <source>
        <dbReference type="SAM" id="Phobius"/>
    </source>
</evidence>
<keyword evidence="3" id="KW-1185">Reference proteome</keyword>
<keyword evidence="1" id="KW-0812">Transmembrane</keyword>
<dbReference type="EMBL" id="BAABKD010000011">
    <property type="protein sequence ID" value="GAA5093001.1"/>
    <property type="molecule type" value="Genomic_DNA"/>
</dbReference>
<feature type="transmembrane region" description="Helical" evidence="1">
    <location>
        <begin position="39"/>
        <end position="60"/>
    </location>
</feature>
<accession>A0ABP9M8M7</accession>
<reference evidence="3" key="1">
    <citation type="journal article" date="2019" name="Int. J. Syst. Evol. Microbiol.">
        <title>The Global Catalogue of Microorganisms (GCM) 10K type strain sequencing project: providing services to taxonomists for standard genome sequencing and annotation.</title>
        <authorList>
            <consortium name="The Broad Institute Genomics Platform"/>
            <consortium name="The Broad Institute Genome Sequencing Center for Infectious Disease"/>
            <person name="Wu L."/>
            <person name="Ma J."/>
        </authorList>
    </citation>
    <scope>NUCLEOTIDE SEQUENCE [LARGE SCALE GENOMIC DNA]</scope>
    <source>
        <strain evidence="3">JCM 18423</strain>
    </source>
</reference>
<keyword evidence="1" id="KW-1133">Transmembrane helix</keyword>
<name>A0ABP9M8M7_9BURK</name>
<keyword evidence="1" id="KW-0472">Membrane</keyword>
<evidence type="ECO:0008006" key="4">
    <source>
        <dbReference type="Google" id="ProtNLM"/>
    </source>
</evidence>
<comment type="caution">
    <text evidence="2">The sequence shown here is derived from an EMBL/GenBank/DDBJ whole genome shotgun (WGS) entry which is preliminary data.</text>
</comment>
<evidence type="ECO:0000313" key="2">
    <source>
        <dbReference type="EMBL" id="GAA5093001.1"/>
    </source>
</evidence>
<feature type="transmembrane region" description="Helical" evidence="1">
    <location>
        <begin position="12"/>
        <end position="32"/>
    </location>
</feature>
<proteinExistence type="predicted"/>
<dbReference type="RefSeq" id="WP_345371687.1">
    <property type="nucleotide sequence ID" value="NZ_BAABKD010000011.1"/>
</dbReference>
<evidence type="ECO:0000313" key="3">
    <source>
        <dbReference type="Proteomes" id="UP001500227"/>
    </source>
</evidence>
<sequence length="151" mass="17108">MLGYVGAVFNWIGLYAFLIGAIAMIIAGIVRYYKKSTTLLDNIVFLGMILFFLAVHFLVFKPFLIDPRNDQLYLAEHGVTTKGCISSLEDTAVYRNGMPVLKMLMRYDFGDKAYETVVEQAIPYSVLSEVRVGRCFALLVDPDNPRRVILR</sequence>
<dbReference type="Proteomes" id="UP001500227">
    <property type="component" value="Unassembled WGS sequence"/>
</dbReference>
<gene>
    <name evidence="2" type="ORF">GCM10023337_21230</name>
</gene>